<feature type="transmembrane region" description="Helical" evidence="7">
    <location>
        <begin position="198"/>
        <end position="216"/>
    </location>
</feature>
<feature type="transmembrane region" description="Helical" evidence="7">
    <location>
        <begin position="281"/>
        <end position="300"/>
    </location>
</feature>
<keyword evidence="3 7" id="KW-0812">Transmembrane</keyword>
<feature type="region of interest" description="Disordered" evidence="6">
    <location>
        <begin position="304"/>
        <end position="326"/>
    </location>
</feature>
<name>A0A8K9V991_ONCMY</name>
<feature type="region of interest" description="Disordered" evidence="6">
    <location>
        <begin position="1"/>
        <end position="26"/>
    </location>
</feature>
<evidence type="ECO:0000313" key="8">
    <source>
        <dbReference type="Ensembl" id="ENSOMYP00000121187.1"/>
    </source>
</evidence>
<protein>
    <recommendedName>
        <fullName evidence="10">Transmembrane protein 245</fullName>
    </recommendedName>
</protein>
<evidence type="ECO:0000256" key="2">
    <source>
        <dbReference type="ARBA" id="ARBA00009773"/>
    </source>
</evidence>
<accession>A0A8K9V991</accession>
<feature type="compositionally biased region" description="Low complexity" evidence="6">
    <location>
        <begin position="10"/>
        <end position="25"/>
    </location>
</feature>
<gene>
    <name evidence="8" type="primary">LOC118944092</name>
</gene>
<dbReference type="Ensembl" id="ENSOMYT00000161435.1">
    <property type="protein sequence ID" value="ENSOMYP00000121187.1"/>
    <property type="gene ID" value="ENSOMYG00000067650.1"/>
</dbReference>
<evidence type="ECO:0000256" key="1">
    <source>
        <dbReference type="ARBA" id="ARBA00004141"/>
    </source>
</evidence>
<feature type="transmembrane region" description="Helical" evidence="7">
    <location>
        <begin position="62"/>
        <end position="86"/>
    </location>
</feature>
<dbReference type="Pfam" id="PF01594">
    <property type="entry name" value="AI-2E_transport"/>
    <property type="match status" value="1"/>
</dbReference>
<feature type="transmembrane region" description="Helical" evidence="7">
    <location>
        <begin position="155"/>
        <end position="178"/>
    </location>
</feature>
<keyword evidence="9" id="KW-1185">Reference proteome</keyword>
<evidence type="ECO:0000256" key="3">
    <source>
        <dbReference type="ARBA" id="ARBA00022692"/>
    </source>
</evidence>
<reference evidence="8" key="3">
    <citation type="submission" date="2025-09" db="UniProtKB">
        <authorList>
            <consortium name="Ensembl"/>
        </authorList>
    </citation>
    <scope>IDENTIFICATION</scope>
</reference>
<feature type="transmembrane region" description="Helical" evidence="7">
    <location>
        <begin position="584"/>
        <end position="603"/>
    </location>
</feature>
<evidence type="ECO:0000256" key="4">
    <source>
        <dbReference type="ARBA" id="ARBA00022989"/>
    </source>
</evidence>
<evidence type="ECO:0008006" key="10">
    <source>
        <dbReference type="Google" id="ProtNLM"/>
    </source>
</evidence>
<feature type="transmembrane region" description="Helical" evidence="7">
    <location>
        <begin position="708"/>
        <end position="727"/>
    </location>
</feature>
<feature type="transmembrane region" description="Helical" evidence="7">
    <location>
        <begin position="128"/>
        <end position="148"/>
    </location>
</feature>
<dbReference type="GeneTree" id="ENSGT00390000001667"/>
<evidence type="ECO:0000256" key="7">
    <source>
        <dbReference type="SAM" id="Phobius"/>
    </source>
</evidence>
<sequence>MADEEDSGPEAEPAPSSPAETPSSARPHYVSFSESVQPAVGMMSQLLSQPSSLKFDKNIKQAFYNTGAMIFVAICCGAAVLVFFILEAFLRPLLWAVLCGTFLHPFKHSLARLGRSWLNGLQDSGTPILLGTLLVPVWCFNHGVDFLGGLVLERLTVLLVIGAGAPLIYFFYLFWSVIGMQVIIGHVCGVIGSALDCFHYVWVMTVVLGYVLAVACKWSPGTERYLRTMSVPVWTILLFYLVSLTGSWRVPVFVIMVTLLIVGSQEKPPVPGNSGELSGQVLSFAANTIYMAISCSNLHLGPERDTSTSNGVDSVGPGPSGPPSVFPFPRQARPELRGLFQKEKGSQRASDIYFVLLAWAFVLVQVWLNLWMLQLLPIPVAVWVLKKLVVHFGLKRFAEKTLSSWWVGLEKFGRERQDAIMPGPIKGLVQFLLRVDTKVMAHPPGQPHKTNSHPATSLRHTATLPTSLRHTLHKMLGEKGNHTAVIEKQVLELWDRLYHSWFVKNVTHTGGRNRSGGQKLVQRQNSWLGEILDWQDIASFAQENIETLLSIVESLWVVMSRNVGLLISTTTTLLTVLFHSGTALLNFALSLVIFLTTLFYLLSSSGEYYEPVKWVISLTPLSQPGPSSNIIGQSVEEAIRGVFDASLKMAGFYGLYTWLTHTIFGIHIVFIPSALAAILGAVPFLGTYWAALPAVCDLWLAQGEGVKALLLLLFHLLPTYFVDTAIYSDISGGGHPYLTGLAVAGGAYYLGLEGAIIGPILLCILVVASNIYSAMLMSPNSAQPTPVQSSWPQHPARSFMDTTPSVLKRVSE</sequence>
<reference evidence="8" key="1">
    <citation type="submission" date="2020-07" db="EMBL/GenBank/DDBJ databases">
        <title>A long reads based de novo assembly of the rainbow trout Arlee double haploid line genome.</title>
        <authorList>
            <person name="Gao G."/>
            <person name="Palti Y."/>
        </authorList>
    </citation>
    <scope>NUCLEOTIDE SEQUENCE [LARGE SCALE GENOMIC DNA]</scope>
</reference>
<dbReference type="AlphaFoldDB" id="A0A8K9V991"/>
<evidence type="ECO:0000256" key="6">
    <source>
        <dbReference type="SAM" id="MobiDB-lite"/>
    </source>
</evidence>
<feature type="transmembrane region" description="Helical" evidence="7">
    <location>
        <begin position="747"/>
        <end position="768"/>
    </location>
</feature>
<keyword evidence="4 7" id="KW-1133">Transmembrane helix</keyword>
<dbReference type="GO" id="GO:0016020">
    <property type="term" value="C:membrane"/>
    <property type="evidence" value="ECO:0007669"/>
    <property type="project" value="UniProtKB-SubCell"/>
</dbReference>
<reference evidence="8" key="2">
    <citation type="submission" date="2025-08" db="UniProtKB">
        <authorList>
            <consortium name="Ensembl"/>
        </authorList>
    </citation>
    <scope>IDENTIFICATION</scope>
</reference>
<dbReference type="Proteomes" id="UP000694395">
    <property type="component" value="Chromosome 2"/>
</dbReference>
<feature type="transmembrane region" description="Helical" evidence="7">
    <location>
        <begin position="677"/>
        <end position="701"/>
    </location>
</feature>
<organism evidence="8 9">
    <name type="scientific">Oncorhynchus mykiss</name>
    <name type="common">Rainbow trout</name>
    <name type="synonym">Salmo gairdneri</name>
    <dbReference type="NCBI Taxonomy" id="8022"/>
    <lineage>
        <taxon>Eukaryota</taxon>
        <taxon>Metazoa</taxon>
        <taxon>Chordata</taxon>
        <taxon>Craniata</taxon>
        <taxon>Vertebrata</taxon>
        <taxon>Euteleostomi</taxon>
        <taxon>Actinopterygii</taxon>
        <taxon>Neopterygii</taxon>
        <taxon>Teleostei</taxon>
        <taxon>Protacanthopterygii</taxon>
        <taxon>Salmoniformes</taxon>
        <taxon>Salmonidae</taxon>
        <taxon>Salmoninae</taxon>
        <taxon>Oncorhynchus</taxon>
    </lineage>
</organism>
<proteinExistence type="inferred from homology"/>
<comment type="similarity">
    <text evidence="2">Belongs to the autoinducer-2 exporter (AI-2E) (TC 2.A.86) family.</text>
</comment>
<dbReference type="PANTHER" id="PTHR21716">
    <property type="entry name" value="TRANSMEMBRANE PROTEIN"/>
    <property type="match status" value="1"/>
</dbReference>
<feature type="transmembrane region" description="Helical" evidence="7">
    <location>
        <begin position="237"/>
        <end position="261"/>
    </location>
</feature>
<keyword evidence="5 7" id="KW-0472">Membrane</keyword>
<feature type="transmembrane region" description="Helical" evidence="7">
    <location>
        <begin position="352"/>
        <end position="370"/>
    </location>
</feature>
<evidence type="ECO:0000313" key="9">
    <source>
        <dbReference type="Proteomes" id="UP000694395"/>
    </source>
</evidence>
<evidence type="ECO:0000256" key="5">
    <source>
        <dbReference type="ARBA" id="ARBA00023136"/>
    </source>
</evidence>
<dbReference type="InterPro" id="IPR002549">
    <property type="entry name" value="AI-2E-like"/>
</dbReference>
<comment type="subcellular location">
    <subcellularLocation>
        <location evidence="1">Membrane</location>
        <topology evidence="1">Multi-pass membrane protein</topology>
    </subcellularLocation>
</comment>
<dbReference type="PANTHER" id="PTHR21716:SF4">
    <property type="entry name" value="TRANSMEMBRANE PROTEIN 245"/>
    <property type="match status" value="1"/>
</dbReference>
<feature type="transmembrane region" description="Helical" evidence="7">
    <location>
        <begin position="650"/>
        <end position="671"/>
    </location>
</feature>